<dbReference type="CDD" id="cd00325">
    <property type="entry name" value="chitinase_GH19"/>
    <property type="match status" value="1"/>
</dbReference>
<dbReference type="Gene3D" id="1.10.530.10">
    <property type="match status" value="1"/>
</dbReference>
<dbReference type="PIRSF" id="PIRSF001060">
    <property type="entry name" value="Endochitinase"/>
    <property type="match status" value="1"/>
</dbReference>
<protein>
    <submittedName>
        <fullName evidence="7">Predicted chitinase</fullName>
    </submittedName>
</protein>
<dbReference type="GO" id="GO:0006032">
    <property type="term" value="P:chitin catabolic process"/>
    <property type="evidence" value="ECO:0007669"/>
    <property type="project" value="InterPro"/>
</dbReference>
<sequence>MSVKRVLAVLAAFVAAGTMIAAPLASASTASTAGEEAFVVNKDQFNKMFPNRNGFYTYEGLVAGMKSFGKFANEGNDDTKKREAAAFLANVNHESDGLKAVREYNTANYSHYCDPGAAGGCPAGRDQYYGRGPIQLSWNYNYKAAGDSFGVDLLHKPDLVATDAAVAWKTGLWFWNTQSGAGSMKPHDAMVQNKGFGQTIRSINGALECDGKRKDQVEARVSAYRNFTKILGVDPGGNLYC</sequence>
<dbReference type="InterPro" id="IPR000726">
    <property type="entry name" value="Glyco_hydro_19_cat"/>
</dbReference>
<name>A0A1H3G062_9PSEU</name>
<feature type="active site" description="Proton donor" evidence="3">
    <location>
        <position position="94"/>
    </location>
</feature>
<evidence type="ECO:0000256" key="4">
    <source>
        <dbReference type="PIRSR" id="PIRSR001060-2"/>
    </source>
</evidence>
<dbReference type="GO" id="GO:0016998">
    <property type="term" value="P:cell wall macromolecule catabolic process"/>
    <property type="evidence" value="ECO:0007669"/>
    <property type="project" value="InterPro"/>
</dbReference>
<evidence type="ECO:0000256" key="5">
    <source>
        <dbReference type="SAM" id="SignalP"/>
    </source>
</evidence>
<evidence type="ECO:0000313" key="7">
    <source>
        <dbReference type="EMBL" id="SDX96427.1"/>
    </source>
</evidence>
<accession>A0A1H3G062</accession>
<dbReference type="GO" id="GO:0004568">
    <property type="term" value="F:chitinase activity"/>
    <property type="evidence" value="ECO:0007669"/>
    <property type="project" value="InterPro"/>
</dbReference>
<evidence type="ECO:0000256" key="1">
    <source>
        <dbReference type="ARBA" id="ARBA00022821"/>
    </source>
</evidence>
<dbReference type="Pfam" id="PF00182">
    <property type="entry name" value="Glyco_hydro_19"/>
    <property type="match status" value="1"/>
</dbReference>
<dbReference type="Gene3D" id="3.30.20.10">
    <property type="entry name" value="Endochitinase, domain 2"/>
    <property type="match status" value="1"/>
</dbReference>
<keyword evidence="2 4" id="KW-1015">Disulfide bond</keyword>
<feature type="signal peptide" evidence="5">
    <location>
        <begin position="1"/>
        <end position="21"/>
    </location>
</feature>
<dbReference type="GO" id="GO:0005975">
    <property type="term" value="P:carbohydrate metabolic process"/>
    <property type="evidence" value="ECO:0007669"/>
    <property type="project" value="InterPro"/>
</dbReference>
<gene>
    <name evidence="7" type="ORF">SAMN05421504_10462</name>
</gene>
<feature type="domain" description="Glycoside hydrolase family 19 catalytic" evidence="6">
    <location>
        <begin position="40"/>
        <end position="241"/>
    </location>
</feature>
<dbReference type="Proteomes" id="UP000199515">
    <property type="component" value="Unassembled WGS sequence"/>
</dbReference>
<dbReference type="STRING" id="589385.SAMN05421504_10462"/>
<organism evidence="7 8">
    <name type="scientific">Amycolatopsis xylanica</name>
    <dbReference type="NCBI Taxonomy" id="589385"/>
    <lineage>
        <taxon>Bacteria</taxon>
        <taxon>Bacillati</taxon>
        <taxon>Actinomycetota</taxon>
        <taxon>Actinomycetes</taxon>
        <taxon>Pseudonocardiales</taxon>
        <taxon>Pseudonocardiaceae</taxon>
        <taxon>Amycolatopsis</taxon>
    </lineage>
</organism>
<keyword evidence="8" id="KW-1185">Reference proteome</keyword>
<proteinExistence type="predicted"/>
<dbReference type="InterPro" id="IPR016283">
    <property type="entry name" value="Glyco_hydro_19"/>
</dbReference>
<evidence type="ECO:0000313" key="8">
    <source>
        <dbReference type="Proteomes" id="UP000199515"/>
    </source>
</evidence>
<feature type="disulfide bond" evidence="4">
    <location>
        <begin position="113"/>
        <end position="121"/>
    </location>
</feature>
<reference evidence="7 8" key="1">
    <citation type="submission" date="2016-10" db="EMBL/GenBank/DDBJ databases">
        <authorList>
            <person name="de Groot N.N."/>
        </authorList>
    </citation>
    <scope>NUCLEOTIDE SEQUENCE [LARGE SCALE GENOMIC DNA]</scope>
    <source>
        <strain evidence="7 8">CPCC 202699</strain>
    </source>
</reference>
<evidence type="ECO:0000259" key="6">
    <source>
        <dbReference type="Pfam" id="PF00182"/>
    </source>
</evidence>
<evidence type="ECO:0000256" key="3">
    <source>
        <dbReference type="PIRSR" id="PIRSR001060-1"/>
    </source>
</evidence>
<keyword evidence="5" id="KW-0732">Signal</keyword>
<dbReference type="SUPFAM" id="SSF53955">
    <property type="entry name" value="Lysozyme-like"/>
    <property type="match status" value="1"/>
</dbReference>
<dbReference type="EMBL" id="FNON01000004">
    <property type="protein sequence ID" value="SDX96427.1"/>
    <property type="molecule type" value="Genomic_DNA"/>
</dbReference>
<feature type="chain" id="PRO_5039587059" evidence="5">
    <location>
        <begin position="22"/>
        <end position="241"/>
    </location>
</feature>
<dbReference type="GO" id="GO:0050832">
    <property type="term" value="P:defense response to fungus"/>
    <property type="evidence" value="ECO:0007669"/>
    <property type="project" value="UniProtKB-ARBA"/>
</dbReference>
<dbReference type="AlphaFoldDB" id="A0A1H3G062"/>
<dbReference type="PANTHER" id="PTHR22595:SF79">
    <property type="entry name" value="CHITINASE 12"/>
    <property type="match status" value="1"/>
</dbReference>
<feature type="disulfide bond" evidence="4">
    <location>
        <begin position="209"/>
        <end position="241"/>
    </location>
</feature>
<dbReference type="OrthoDB" id="3614862at2"/>
<dbReference type="PANTHER" id="PTHR22595">
    <property type="entry name" value="CHITINASE-RELATED"/>
    <property type="match status" value="1"/>
</dbReference>
<evidence type="ECO:0000256" key="2">
    <source>
        <dbReference type="ARBA" id="ARBA00023157"/>
    </source>
</evidence>
<dbReference type="FunFam" id="3.30.20.10:FF:000001">
    <property type="entry name" value="Endochitinase (Chitinase)"/>
    <property type="match status" value="1"/>
</dbReference>
<dbReference type="RefSeq" id="WP_091290580.1">
    <property type="nucleotide sequence ID" value="NZ_FNON01000004.1"/>
</dbReference>
<dbReference type="InterPro" id="IPR023346">
    <property type="entry name" value="Lysozyme-like_dom_sf"/>
</dbReference>
<keyword evidence="1" id="KW-0611">Plant defense</keyword>